<dbReference type="Proteomes" id="UP001164929">
    <property type="component" value="Chromosome 9"/>
</dbReference>
<dbReference type="GO" id="GO:0005737">
    <property type="term" value="C:cytoplasm"/>
    <property type="evidence" value="ECO:0007669"/>
    <property type="project" value="UniProtKB-ARBA"/>
</dbReference>
<evidence type="ECO:0000313" key="5">
    <source>
        <dbReference type="Proteomes" id="UP001164929"/>
    </source>
</evidence>
<dbReference type="InterPro" id="IPR029062">
    <property type="entry name" value="Class_I_gatase-like"/>
</dbReference>
<dbReference type="NCBIfam" id="TIGR01383">
    <property type="entry name" value="not_thiJ"/>
    <property type="match status" value="1"/>
</dbReference>
<comment type="caution">
    <text evidence="4">The sequence shown here is derived from an EMBL/GenBank/DDBJ whole genome shotgun (WGS) entry which is preliminary data.</text>
</comment>
<dbReference type="InterPro" id="IPR006287">
    <property type="entry name" value="DJ-1"/>
</dbReference>
<dbReference type="FunFam" id="3.40.50.880:FF:000015">
    <property type="entry name" value="Protein DJ-1 homolog C"/>
    <property type="match status" value="1"/>
</dbReference>
<protein>
    <recommendedName>
        <fullName evidence="3">DJ-1/PfpI domain-containing protein</fullName>
    </recommendedName>
</protein>
<gene>
    <name evidence="4" type="ORF">NC653_023337</name>
</gene>
<dbReference type="AlphaFoldDB" id="A0AAD6MGX6"/>
<dbReference type="CDD" id="cd03135">
    <property type="entry name" value="GATase1_DJ-1"/>
    <property type="match status" value="1"/>
</dbReference>
<organism evidence="4 5">
    <name type="scientific">Populus alba x Populus x berolinensis</name>
    <dbReference type="NCBI Taxonomy" id="444605"/>
    <lineage>
        <taxon>Eukaryota</taxon>
        <taxon>Viridiplantae</taxon>
        <taxon>Streptophyta</taxon>
        <taxon>Embryophyta</taxon>
        <taxon>Tracheophyta</taxon>
        <taxon>Spermatophyta</taxon>
        <taxon>Magnoliopsida</taxon>
        <taxon>eudicotyledons</taxon>
        <taxon>Gunneridae</taxon>
        <taxon>Pentapetalae</taxon>
        <taxon>rosids</taxon>
        <taxon>fabids</taxon>
        <taxon>Malpighiales</taxon>
        <taxon>Salicaceae</taxon>
        <taxon>Saliceae</taxon>
        <taxon>Populus</taxon>
    </lineage>
</organism>
<dbReference type="Gene3D" id="3.40.50.880">
    <property type="match status" value="1"/>
</dbReference>
<sequence length="596" mass="64395">MREAGFTEQRQPPAPGSGRITGCCHLGSYVSRGGGTRTSWVSFGWLLSGGSGFSLDGLDRTVDLILHCSLWVQSLPLCCFFLLACADEVSRGGGTRTSWVSFGWLLSGGSGFSLDGLDRTVDLILHCSLWVQSLPLCCFFLLACADEVSRGGGTRTSWVSFGWLLSGGSGFSLDGLDRTVDLILHCSLWVQSLPLCCFFLLACADEVSRGGGTRTSWVSFGWLLSGGSGFSLDGLDRTVDLILHCSLWVQSLPLCCFFLLACADEVSRGGGTRTSWVSFGWLLSGGSGFSLDGLDRTVDLILHWILPITCMITMMQRLHRSMQIACICIYGMRDAFIQAFVCVLIPIAFEFLPIYHQINLPHVTQVLLPITNGSEEIEIVAIVDILRRAKVDVVVASIEKSVQILASRGIKIVADKLIGDAAESVYDLIILPGGNAGAERLHKSKVLKKLLQEQYTAGRIYGAVCSSPAVLHRQGLLKDKRATAHPSVVTNLNNVSNGAKVVIDGTPGISVRTCVIVDFFSLPTNDKDYKLKSGLSCLPVPNQELSHVTLAKAWVTCLLKWGAMREAGFTEQRQPPAPGSGRITGCCHLDSYGLMG</sequence>
<dbReference type="InterPro" id="IPR050325">
    <property type="entry name" value="Prot/Nucl_acid_deglycase"/>
</dbReference>
<proteinExistence type="inferred from homology"/>
<comment type="similarity">
    <text evidence="1">Belongs to the peptidase C56 family.</text>
</comment>
<dbReference type="GO" id="GO:1903189">
    <property type="term" value="P:glyoxal metabolic process"/>
    <property type="evidence" value="ECO:0007669"/>
    <property type="project" value="TreeGrafter"/>
</dbReference>
<evidence type="ECO:0000313" key="4">
    <source>
        <dbReference type="EMBL" id="KAJ6985339.1"/>
    </source>
</evidence>
<evidence type="ECO:0000256" key="1">
    <source>
        <dbReference type="ARBA" id="ARBA00008542"/>
    </source>
</evidence>
<keyword evidence="5" id="KW-1185">Reference proteome</keyword>
<name>A0AAD6MGX6_9ROSI</name>
<keyword evidence="2" id="KW-0677">Repeat</keyword>
<feature type="domain" description="DJ-1/PfpI" evidence="3">
    <location>
        <begin position="365"/>
        <end position="499"/>
    </location>
</feature>
<evidence type="ECO:0000259" key="3">
    <source>
        <dbReference type="Pfam" id="PF01965"/>
    </source>
</evidence>
<dbReference type="AntiFam" id="ANF00038">
    <property type="entry name" value="Overlaps SRP RNA, same strand"/>
</dbReference>
<dbReference type="Pfam" id="PF01965">
    <property type="entry name" value="DJ-1_PfpI"/>
    <property type="match status" value="1"/>
</dbReference>
<dbReference type="PANTHER" id="PTHR48094">
    <property type="entry name" value="PROTEIN/NUCLEIC ACID DEGLYCASE DJ-1-RELATED"/>
    <property type="match status" value="1"/>
</dbReference>
<evidence type="ECO:0000256" key="2">
    <source>
        <dbReference type="ARBA" id="ARBA00022737"/>
    </source>
</evidence>
<reference evidence="4" key="1">
    <citation type="journal article" date="2023" name="Mol. Ecol. Resour.">
        <title>Chromosome-level genome assembly of a triploid poplar Populus alba 'Berolinensis'.</title>
        <authorList>
            <person name="Chen S."/>
            <person name="Yu Y."/>
            <person name="Wang X."/>
            <person name="Wang S."/>
            <person name="Zhang T."/>
            <person name="Zhou Y."/>
            <person name="He R."/>
            <person name="Meng N."/>
            <person name="Wang Y."/>
            <person name="Liu W."/>
            <person name="Liu Z."/>
            <person name="Liu J."/>
            <person name="Guo Q."/>
            <person name="Huang H."/>
            <person name="Sederoff R.R."/>
            <person name="Wang G."/>
            <person name="Qu G."/>
            <person name="Chen S."/>
        </authorList>
    </citation>
    <scope>NUCLEOTIDE SEQUENCE</scope>
    <source>
        <strain evidence="4">SC-2020</strain>
    </source>
</reference>
<accession>A0AAD6MGX6</accession>
<dbReference type="EMBL" id="JAQIZT010000009">
    <property type="protein sequence ID" value="KAJ6985339.1"/>
    <property type="molecule type" value="Genomic_DNA"/>
</dbReference>
<dbReference type="PANTHER" id="PTHR48094:SF7">
    <property type="entry name" value="PROTEIN DJ-1 HOMOLOG C"/>
    <property type="match status" value="1"/>
</dbReference>
<dbReference type="InterPro" id="IPR002818">
    <property type="entry name" value="DJ-1/PfpI"/>
</dbReference>
<dbReference type="SUPFAM" id="SSF52317">
    <property type="entry name" value="Class I glutamine amidotransferase-like"/>
    <property type="match status" value="1"/>
</dbReference>